<reference evidence="1" key="1">
    <citation type="submission" date="2014-11" db="EMBL/GenBank/DDBJ databases">
        <authorList>
            <person name="Amaro Gonzalez C."/>
        </authorList>
    </citation>
    <scope>NUCLEOTIDE SEQUENCE</scope>
</reference>
<dbReference type="AlphaFoldDB" id="A0A0E9UZM9"/>
<sequence>MLVSMVGMLMAQLKVTGTGKINTALPSSYLNS</sequence>
<protein>
    <submittedName>
        <fullName evidence="1">Uncharacterized protein</fullName>
    </submittedName>
</protein>
<name>A0A0E9UZM9_ANGAN</name>
<dbReference type="EMBL" id="GBXM01037356">
    <property type="protein sequence ID" value="JAH71221.1"/>
    <property type="molecule type" value="Transcribed_RNA"/>
</dbReference>
<reference evidence="1" key="2">
    <citation type="journal article" date="2015" name="Fish Shellfish Immunol.">
        <title>Early steps in the European eel (Anguilla anguilla)-Vibrio vulnificus interaction in the gills: Role of the RtxA13 toxin.</title>
        <authorList>
            <person name="Callol A."/>
            <person name="Pajuelo D."/>
            <person name="Ebbesson L."/>
            <person name="Teles M."/>
            <person name="MacKenzie S."/>
            <person name="Amaro C."/>
        </authorList>
    </citation>
    <scope>NUCLEOTIDE SEQUENCE</scope>
</reference>
<accession>A0A0E9UZM9</accession>
<organism evidence="1">
    <name type="scientific">Anguilla anguilla</name>
    <name type="common">European freshwater eel</name>
    <name type="synonym">Muraena anguilla</name>
    <dbReference type="NCBI Taxonomy" id="7936"/>
    <lineage>
        <taxon>Eukaryota</taxon>
        <taxon>Metazoa</taxon>
        <taxon>Chordata</taxon>
        <taxon>Craniata</taxon>
        <taxon>Vertebrata</taxon>
        <taxon>Euteleostomi</taxon>
        <taxon>Actinopterygii</taxon>
        <taxon>Neopterygii</taxon>
        <taxon>Teleostei</taxon>
        <taxon>Anguilliformes</taxon>
        <taxon>Anguillidae</taxon>
        <taxon>Anguilla</taxon>
    </lineage>
</organism>
<proteinExistence type="predicted"/>
<evidence type="ECO:0000313" key="1">
    <source>
        <dbReference type="EMBL" id="JAH71221.1"/>
    </source>
</evidence>